<dbReference type="STRING" id="1702214.AL399_06935"/>
<keyword evidence="3" id="KW-0540">Nuclease</keyword>
<dbReference type="NCBIfam" id="TIGR02116">
    <property type="entry name" value="toxin_Txe_YoeB"/>
    <property type="match status" value="1"/>
</dbReference>
<keyword evidence="4" id="KW-0255">Endonuclease</keyword>
<dbReference type="EMBL" id="LIIK01000034">
    <property type="protein sequence ID" value="KQM08517.1"/>
    <property type="molecule type" value="Genomic_DNA"/>
</dbReference>
<evidence type="ECO:0000256" key="2">
    <source>
        <dbReference type="ARBA" id="ARBA00022649"/>
    </source>
</evidence>
<keyword evidence="5" id="KW-0378">Hydrolase</keyword>
<keyword evidence="8" id="KW-1185">Reference proteome</keyword>
<evidence type="ECO:0000313" key="7">
    <source>
        <dbReference type="EMBL" id="KQM08517.1"/>
    </source>
</evidence>
<evidence type="ECO:0000313" key="8">
    <source>
        <dbReference type="Proteomes" id="UP000054172"/>
    </source>
</evidence>
<gene>
    <name evidence="7" type="ORF">AL399_06935</name>
</gene>
<dbReference type="Proteomes" id="UP000054172">
    <property type="component" value="Unassembled WGS sequence"/>
</dbReference>
<evidence type="ECO:0000256" key="6">
    <source>
        <dbReference type="ARBA" id="ARBA00030388"/>
    </source>
</evidence>
<organism evidence="7 8">
    <name type="scientific">Candidatus [Bacteroides] periocalifornicus</name>
    <dbReference type="NCBI Taxonomy" id="1702214"/>
    <lineage>
        <taxon>Bacteria</taxon>
        <taxon>Pseudomonadati</taxon>
        <taxon>Bacteroidota</taxon>
    </lineage>
</organism>
<dbReference type="Pfam" id="PF06769">
    <property type="entry name" value="YoeB_toxin"/>
    <property type="match status" value="1"/>
</dbReference>
<evidence type="ECO:0000256" key="1">
    <source>
        <dbReference type="ARBA" id="ARBA00008172"/>
    </source>
</evidence>
<dbReference type="NCBIfam" id="TIGR02385">
    <property type="entry name" value="RelE_StbE"/>
    <property type="match status" value="1"/>
</dbReference>
<evidence type="ECO:0000256" key="4">
    <source>
        <dbReference type="ARBA" id="ARBA00022759"/>
    </source>
</evidence>
<keyword evidence="2" id="KW-1277">Toxin-antitoxin system</keyword>
<dbReference type="SUPFAM" id="SSF143011">
    <property type="entry name" value="RelE-like"/>
    <property type="match status" value="1"/>
</dbReference>
<dbReference type="PATRIC" id="fig|1702214.3.peg.871"/>
<dbReference type="InterPro" id="IPR007712">
    <property type="entry name" value="RelE/ParE_toxin"/>
</dbReference>
<dbReference type="Gene3D" id="3.30.2310.20">
    <property type="entry name" value="RelE-like"/>
    <property type="match status" value="1"/>
</dbReference>
<dbReference type="GO" id="GO:0004519">
    <property type="term" value="F:endonuclease activity"/>
    <property type="evidence" value="ECO:0007669"/>
    <property type="project" value="UniProtKB-KW"/>
</dbReference>
<name>A0A0Q4B3K7_9BACT</name>
<dbReference type="GO" id="GO:0016787">
    <property type="term" value="F:hydrolase activity"/>
    <property type="evidence" value="ECO:0007669"/>
    <property type="project" value="UniProtKB-KW"/>
</dbReference>
<evidence type="ECO:0000256" key="3">
    <source>
        <dbReference type="ARBA" id="ARBA00022722"/>
    </source>
</evidence>
<dbReference type="InterPro" id="IPR009614">
    <property type="entry name" value="YoeB_toxin"/>
</dbReference>
<dbReference type="GO" id="GO:0006401">
    <property type="term" value="P:RNA catabolic process"/>
    <property type="evidence" value="ECO:0007669"/>
    <property type="project" value="InterPro"/>
</dbReference>
<comment type="caution">
    <text evidence="7">The sequence shown here is derived from an EMBL/GenBank/DDBJ whole genome shotgun (WGS) entry which is preliminary data.</text>
</comment>
<dbReference type="PANTHER" id="PTHR38039:SF1">
    <property type="entry name" value="TOXIN YOEB"/>
    <property type="match status" value="1"/>
</dbReference>
<dbReference type="PANTHER" id="PTHR38039">
    <property type="entry name" value="TOXIN YOEB"/>
    <property type="match status" value="1"/>
</dbReference>
<comment type="similarity">
    <text evidence="1">Belongs to the YoeB family.</text>
</comment>
<reference evidence="7" key="1">
    <citation type="submission" date="2015-08" db="EMBL/GenBank/DDBJ databases">
        <title>Candidatus Bacteriodes Periocalifornicus.</title>
        <authorList>
            <person name="McLean J.S."/>
            <person name="Kelley S."/>
        </authorList>
    </citation>
    <scope>NUCLEOTIDE SEQUENCE [LARGE SCALE GENOMIC DNA]</scope>
    <source>
        <strain evidence="7">12B</strain>
    </source>
</reference>
<sequence>MYNILLTDQAKQDYRKLKSTHNAAYIQRIERMIHQLKESPTVGIGHPEPLKHELSGYWSRRIDRPNRLVYRIDEDSKTIIVQSLIGHYDG</sequence>
<dbReference type="AlphaFoldDB" id="A0A0Q4B3K7"/>
<evidence type="ECO:0000256" key="5">
    <source>
        <dbReference type="ARBA" id="ARBA00022801"/>
    </source>
</evidence>
<protein>
    <recommendedName>
        <fullName evidence="6">Putative mRNA interferase YoeB</fullName>
    </recommendedName>
</protein>
<dbReference type="InterPro" id="IPR035093">
    <property type="entry name" value="RelE/ParE_toxin_dom_sf"/>
</dbReference>
<accession>A0A0Q4B3K7</accession>
<proteinExistence type="inferred from homology"/>